<evidence type="ECO:0000256" key="6">
    <source>
        <dbReference type="ARBA" id="ARBA00022833"/>
    </source>
</evidence>
<dbReference type="InterPro" id="IPR013785">
    <property type="entry name" value="Aldolase_TIM"/>
</dbReference>
<keyword evidence="12" id="KW-1185">Reference proteome</keyword>
<keyword evidence="6" id="KW-0862">Zinc</keyword>
<name>A0A2A6ZBN7_9FIRM</name>
<evidence type="ECO:0000256" key="5">
    <source>
        <dbReference type="ARBA" id="ARBA00022723"/>
    </source>
</evidence>
<dbReference type="GO" id="GO:0046872">
    <property type="term" value="F:metal ion binding"/>
    <property type="evidence" value="ECO:0007669"/>
    <property type="project" value="UniProtKB-KW"/>
</dbReference>
<dbReference type="GO" id="GO:0006091">
    <property type="term" value="P:generation of precursor metabolites and energy"/>
    <property type="evidence" value="ECO:0007669"/>
    <property type="project" value="UniProtKB-ARBA"/>
</dbReference>
<sequence>MKQALINCPSLANSSLLELEEDIRQFWNSGVRWFHIDIMDGHYVPNLCYPVRLVADLKAKYPQAIADVHMMVTDPAAYIEPLRAAGADYVSFHADSTHFVIRSLRAIREVGMKAGIVLNPSQQVDVIHPYLDWVDLVVLMTVEPGFAGQKFMVESLPRLEELSKLREETGKEFLISIDGGINYPNVQPCVRRGANLFVTGVYTVYRQPDGIPAACQRFEQEMRKGLVE</sequence>
<dbReference type="InterPro" id="IPR000056">
    <property type="entry name" value="Ribul_P_3_epim-like"/>
</dbReference>
<dbReference type="GO" id="GO:1901135">
    <property type="term" value="P:carbohydrate derivative metabolic process"/>
    <property type="evidence" value="ECO:0007669"/>
    <property type="project" value="UniProtKB-ARBA"/>
</dbReference>
<dbReference type="GO" id="GO:0005975">
    <property type="term" value="P:carbohydrate metabolic process"/>
    <property type="evidence" value="ECO:0007669"/>
    <property type="project" value="InterPro"/>
</dbReference>
<protein>
    <submittedName>
        <fullName evidence="11">Ribulose phosphate epimerase</fullName>
    </submittedName>
</protein>
<organism evidence="11 12">
    <name type="scientific">Faecalibacterium langellae</name>
    <dbReference type="NCBI Taxonomy" id="3435293"/>
    <lineage>
        <taxon>Bacteria</taxon>
        <taxon>Bacillati</taxon>
        <taxon>Bacillota</taxon>
        <taxon>Clostridia</taxon>
        <taxon>Eubacteriales</taxon>
        <taxon>Oscillospiraceae</taxon>
        <taxon>Faecalibacterium</taxon>
    </lineage>
</organism>
<evidence type="ECO:0000256" key="3">
    <source>
        <dbReference type="ARBA" id="ARBA00001954"/>
    </source>
</evidence>
<evidence type="ECO:0000256" key="7">
    <source>
        <dbReference type="ARBA" id="ARBA00023004"/>
    </source>
</evidence>
<dbReference type="Proteomes" id="UP000220752">
    <property type="component" value="Unassembled WGS sequence"/>
</dbReference>
<dbReference type="PROSITE" id="PS01086">
    <property type="entry name" value="RIBUL_P_3_EPIMER_2"/>
    <property type="match status" value="1"/>
</dbReference>
<proteinExistence type="predicted"/>
<keyword evidence="10" id="KW-0119">Carbohydrate metabolism</keyword>
<dbReference type="GO" id="GO:0046496">
    <property type="term" value="P:nicotinamide nucleotide metabolic process"/>
    <property type="evidence" value="ECO:0007669"/>
    <property type="project" value="UniProtKB-ARBA"/>
</dbReference>
<evidence type="ECO:0000256" key="8">
    <source>
        <dbReference type="ARBA" id="ARBA00023211"/>
    </source>
</evidence>
<dbReference type="CDD" id="cd00429">
    <property type="entry name" value="RPE"/>
    <property type="match status" value="1"/>
</dbReference>
<evidence type="ECO:0000256" key="9">
    <source>
        <dbReference type="ARBA" id="ARBA00023235"/>
    </source>
</evidence>
<keyword evidence="5" id="KW-0479">Metal-binding</keyword>
<evidence type="ECO:0000256" key="1">
    <source>
        <dbReference type="ARBA" id="ARBA00001936"/>
    </source>
</evidence>
<dbReference type="NCBIfam" id="NF004076">
    <property type="entry name" value="PRK05581.1-4"/>
    <property type="match status" value="1"/>
</dbReference>
<comment type="caution">
    <text evidence="11">The sequence shown here is derived from an EMBL/GenBank/DDBJ whole genome shotgun (WGS) entry which is preliminary data.</text>
</comment>
<dbReference type="Gene3D" id="3.20.20.70">
    <property type="entry name" value="Aldolase class I"/>
    <property type="match status" value="1"/>
</dbReference>
<comment type="subunit">
    <text evidence="4">Homodimer.</text>
</comment>
<reference evidence="11 12" key="1">
    <citation type="journal article" date="2017" name="Front. Microbiol.">
        <title>New Insights into the Diversity of the Genus Faecalibacterium.</title>
        <authorList>
            <person name="Benevides L."/>
            <person name="Burman S."/>
            <person name="Martin R."/>
            <person name="Robert V."/>
            <person name="Thomas M."/>
            <person name="Miquel S."/>
            <person name="Chain F."/>
            <person name="Sokol H."/>
            <person name="Bermudez-Humaran L.G."/>
            <person name="Morrison M."/>
            <person name="Langella P."/>
            <person name="Azevedo V.A."/>
            <person name="Chatel J.M."/>
            <person name="Soares S."/>
        </authorList>
    </citation>
    <scope>NUCLEOTIDE SEQUENCE [LARGE SCALE GENOMIC DNA]</scope>
    <source>
        <strain evidence="12">CNCM I-4540</strain>
    </source>
</reference>
<dbReference type="AlphaFoldDB" id="A0A2A6ZBN7"/>
<comment type="cofactor">
    <cofactor evidence="1">
        <name>Mn(2+)</name>
        <dbReference type="ChEBI" id="CHEBI:29035"/>
    </cofactor>
</comment>
<dbReference type="GO" id="GO:0016857">
    <property type="term" value="F:racemase and epimerase activity, acting on carbohydrates and derivatives"/>
    <property type="evidence" value="ECO:0007669"/>
    <property type="project" value="InterPro"/>
</dbReference>
<keyword evidence="8" id="KW-0464">Manganese</keyword>
<gene>
    <name evidence="11" type="ORF">CGS46_06590</name>
</gene>
<keyword evidence="9" id="KW-0413">Isomerase</keyword>
<evidence type="ECO:0000313" key="12">
    <source>
        <dbReference type="Proteomes" id="UP000220752"/>
    </source>
</evidence>
<evidence type="ECO:0000313" key="11">
    <source>
        <dbReference type="EMBL" id="PDX58768.1"/>
    </source>
</evidence>
<comment type="cofactor">
    <cofactor evidence="2">
        <name>Zn(2+)</name>
        <dbReference type="ChEBI" id="CHEBI:29105"/>
    </cofactor>
</comment>
<evidence type="ECO:0000256" key="10">
    <source>
        <dbReference type="ARBA" id="ARBA00023277"/>
    </source>
</evidence>
<evidence type="ECO:0000256" key="4">
    <source>
        <dbReference type="ARBA" id="ARBA00011738"/>
    </source>
</evidence>
<dbReference type="InterPro" id="IPR011060">
    <property type="entry name" value="RibuloseP-bd_barrel"/>
</dbReference>
<dbReference type="GO" id="GO:0006163">
    <property type="term" value="P:purine nucleotide metabolic process"/>
    <property type="evidence" value="ECO:0007669"/>
    <property type="project" value="UniProtKB-ARBA"/>
</dbReference>
<dbReference type="EMBL" id="NMTQ01000022">
    <property type="protein sequence ID" value="PDX58768.1"/>
    <property type="molecule type" value="Genomic_DNA"/>
</dbReference>
<evidence type="ECO:0000256" key="2">
    <source>
        <dbReference type="ARBA" id="ARBA00001947"/>
    </source>
</evidence>
<dbReference type="Pfam" id="PF00834">
    <property type="entry name" value="Ribul_P_3_epim"/>
    <property type="match status" value="1"/>
</dbReference>
<dbReference type="PANTHER" id="PTHR11749">
    <property type="entry name" value="RIBULOSE-5-PHOSPHATE-3-EPIMERASE"/>
    <property type="match status" value="1"/>
</dbReference>
<accession>A0A2A6ZBN7</accession>
<keyword evidence="7" id="KW-0408">Iron</keyword>
<dbReference type="SUPFAM" id="SSF51366">
    <property type="entry name" value="Ribulose-phoshate binding barrel"/>
    <property type="match status" value="1"/>
</dbReference>
<dbReference type="FunFam" id="3.20.20.70:FF:000191">
    <property type="entry name" value="ribulose-phosphate 3-epimerase isoform X2"/>
    <property type="match status" value="1"/>
</dbReference>
<comment type="cofactor">
    <cofactor evidence="3">
        <name>Fe(2+)</name>
        <dbReference type="ChEBI" id="CHEBI:29033"/>
    </cofactor>
</comment>